<dbReference type="EMBL" id="GBZX01000587">
    <property type="protein sequence ID" value="JAG92153.1"/>
    <property type="molecule type" value="mRNA"/>
</dbReference>
<dbReference type="InterPro" id="IPR036084">
    <property type="entry name" value="Ser_inhib-like_sf"/>
</dbReference>
<organism evidence="3">
    <name type="scientific">Amblyomma americanum</name>
    <name type="common">Lone star tick</name>
    <dbReference type="NCBI Taxonomy" id="6943"/>
    <lineage>
        <taxon>Eukaryota</taxon>
        <taxon>Metazoa</taxon>
        <taxon>Ecdysozoa</taxon>
        <taxon>Arthropoda</taxon>
        <taxon>Chelicerata</taxon>
        <taxon>Arachnida</taxon>
        <taxon>Acari</taxon>
        <taxon>Parasitiformes</taxon>
        <taxon>Ixodida</taxon>
        <taxon>Ixodoidea</taxon>
        <taxon>Ixodidae</taxon>
        <taxon>Amblyomminae</taxon>
        <taxon>Amblyomma</taxon>
    </lineage>
</organism>
<evidence type="ECO:0000313" key="3">
    <source>
        <dbReference type="EMBL" id="JAG92153.1"/>
    </source>
</evidence>
<name>A0A0C9SF03_AMBAM</name>
<protein>
    <submittedName>
        <fullName evidence="3">Putative tick til 11</fullName>
    </submittedName>
</protein>
<evidence type="ECO:0000259" key="2">
    <source>
        <dbReference type="Pfam" id="PF01826"/>
    </source>
</evidence>
<feature type="chain" id="PRO_5002203120" evidence="1">
    <location>
        <begin position="36"/>
        <end position="140"/>
    </location>
</feature>
<dbReference type="SUPFAM" id="SSF57567">
    <property type="entry name" value="Serine protease inhibitors"/>
    <property type="match status" value="1"/>
</dbReference>
<sequence>MGIEGRARKFKMMKLTTASILVLLALCAMLLLVRGEVGPQALWGPGTYPELPNGFWPSYGHGGRRCPPGEIFKTCASSTCGEKKCYQLGLGGLRPCTLDCRTGCFCKPRLHRNNRGRCVRRKQCPKGRPRPKPHPTGRPE</sequence>
<proteinExistence type="evidence at transcript level"/>
<dbReference type="Gene3D" id="2.10.25.10">
    <property type="entry name" value="Laminin"/>
    <property type="match status" value="1"/>
</dbReference>
<dbReference type="Pfam" id="PF01826">
    <property type="entry name" value="TIL"/>
    <property type="match status" value="1"/>
</dbReference>
<accession>A0A0C9SF03</accession>
<dbReference type="InterPro" id="IPR002919">
    <property type="entry name" value="TIL_dom"/>
</dbReference>
<feature type="signal peptide" evidence="1">
    <location>
        <begin position="1"/>
        <end position="35"/>
    </location>
</feature>
<dbReference type="AlphaFoldDB" id="A0A0C9SF03"/>
<evidence type="ECO:0000256" key="1">
    <source>
        <dbReference type="SAM" id="SignalP"/>
    </source>
</evidence>
<dbReference type="CDD" id="cd19941">
    <property type="entry name" value="TIL"/>
    <property type="match status" value="1"/>
</dbReference>
<feature type="domain" description="TIL" evidence="2">
    <location>
        <begin position="66"/>
        <end position="124"/>
    </location>
</feature>
<reference evidence="3" key="1">
    <citation type="journal article" date="2015" name="PLoS ONE">
        <title>An Insight into the Sialome of the Lone Star Tick, Amblyomma americanum, with a Glimpse on Its Time Dependent Gene Expression.</title>
        <authorList>
            <person name="Karim S."/>
            <person name="Ribeiro J.M."/>
        </authorList>
    </citation>
    <scope>NUCLEOTIDE SEQUENCE</scope>
    <source>
        <tissue evidence="3">Salivary gland</tissue>
    </source>
</reference>
<keyword evidence="1" id="KW-0732">Signal</keyword>